<name>A0ABM1BZT4_LIMPO</name>
<comment type="subcellular location">
    <subcellularLocation>
        <location evidence="1">Nucleus</location>
    </subcellularLocation>
</comment>
<organism evidence="26 27">
    <name type="scientific">Limulus polyphemus</name>
    <name type="common">Atlantic horseshoe crab</name>
    <dbReference type="NCBI Taxonomy" id="6850"/>
    <lineage>
        <taxon>Eukaryota</taxon>
        <taxon>Metazoa</taxon>
        <taxon>Ecdysozoa</taxon>
        <taxon>Arthropoda</taxon>
        <taxon>Chelicerata</taxon>
        <taxon>Merostomata</taxon>
        <taxon>Xiphosura</taxon>
        <taxon>Limulidae</taxon>
        <taxon>Limulus</taxon>
    </lineage>
</organism>
<proteinExistence type="predicted"/>
<feature type="domain" description="TAZ-type" evidence="23">
    <location>
        <begin position="140"/>
        <end position="220"/>
    </location>
</feature>
<keyword evidence="10" id="KW-0832">Ubl conjugation</keyword>
<dbReference type="InterPro" id="IPR000433">
    <property type="entry name" value="Znf_ZZ"/>
</dbReference>
<evidence type="ECO:0000259" key="24">
    <source>
        <dbReference type="PROSITE" id="PS50135"/>
    </source>
</evidence>
<evidence type="ECO:0000256" key="4">
    <source>
        <dbReference type="ARBA" id="ARBA00022553"/>
    </source>
</evidence>
<feature type="region of interest" description="Disordered" evidence="22">
    <location>
        <begin position="608"/>
        <end position="647"/>
    </location>
</feature>
<evidence type="ECO:0000256" key="8">
    <source>
        <dbReference type="ARBA" id="ARBA00022771"/>
    </source>
</evidence>
<comment type="catalytic activity">
    <reaction evidence="18">
        <text>(S)-lactoyl-CoA + L-lysyl-[protein] = N(6)-[(S)-lactoyl]-L-lysyl-[protein] + CoA + H(+)</text>
        <dbReference type="Rhea" id="RHEA:61996"/>
        <dbReference type="Rhea" id="RHEA-COMP:9752"/>
        <dbReference type="Rhea" id="RHEA-COMP:19466"/>
        <dbReference type="ChEBI" id="CHEBI:15378"/>
        <dbReference type="ChEBI" id="CHEBI:29969"/>
        <dbReference type="ChEBI" id="CHEBI:57287"/>
        <dbReference type="ChEBI" id="CHEBI:231527"/>
        <dbReference type="ChEBI" id="CHEBI:231528"/>
    </reaction>
    <physiologicalReaction direction="left-to-right" evidence="18">
        <dbReference type="Rhea" id="RHEA:61997"/>
    </physiologicalReaction>
</comment>
<dbReference type="PANTHER" id="PTHR13808">
    <property type="entry name" value="CBP/P300-RELATED"/>
    <property type="match status" value="1"/>
</dbReference>
<dbReference type="InterPro" id="IPR014744">
    <property type="entry name" value="Nuc_rcpt_coact_CREBbp"/>
</dbReference>
<dbReference type="Pfam" id="PF02135">
    <property type="entry name" value="zf-TAZ"/>
    <property type="match status" value="1"/>
</dbReference>
<feature type="region of interest" description="Disordered" evidence="22">
    <location>
        <begin position="252"/>
        <end position="294"/>
    </location>
</feature>
<dbReference type="Pfam" id="PF09030">
    <property type="entry name" value="Creb_binding"/>
    <property type="match status" value="1"/>
</dbReference>
<gene>
    <name evidence="27" type="primary">LOC106475615</name>
</gene>
<evidence type="ECO:0000256" key="7">
    <source>
        <dbReference type="ARBA" id="ARBA00022737"/>
    </source>
</evidence>
<keyword evidence="4" id="KW-0597">Phosphoprotein</keyword>
<evidence type="ECO:0000256" key="11">
    <source>
        <dbReference type="ARBA" id="ARBA00022853"/>
    </source>
</evidence>
<evidence type="ECO:0000256" key="2">
    <source>
        <dbReference type="ARBA" id="ARBA00013184"/>
    </source>
</evidence>
<dbReference type="CDD" id="cd02337">
    <property type="entry name" value="ZZ_CBP"/>
    <property type="match status" value="1"/>
</dbReference>
<evidence type="ECO:0000313" key="27">
    <source>
        <dbReference type="RefSeq" id="XP_013791744.2"/>
    </source>
</evidence>
<reference evidence="27" key="1">
    <citation type="submission" date="2025-08" db="UniProtKB">
        <authorList>
            <consortium name="RefSeq"/>
        </authorList>
    </citation>
    <scope>IDENTIFICATION</scope>
    <source>
        <tissue evidence="27">Muscle</tissue>
    </source>
</reference>
<dbReference type="PROSITE" id="PS51727">
    <property type="entry name" value="CBP_P300_HAT"/>
    <property type="match status" value="1"/>
</dbReference>
<dbReference type="InterPro" id="IPR031162">
    <property type="entry name" value="CBP_P300_HAT"/>
</dbReference>
<dbReference type="SUPFAM" id="SSF57933">
    <property type="entry name" value="TAZ domain"/>
    <property type="match status" value="1"/>
</dbReference>
<dbReference type="PANTHER" id="PTHR13808:SF1">
    <property type="entry name" value="HISTONE ACETYLTRANSFERASE"/>
    <property type="match status" value="1"/>
</dbReference>
<keyword evidence="8 21" id="KW-0863">Zinc-finger</keyword>
<accession>A0ABM1BZT4</accession>
<evidence type="ECO:0000256" key="6">
    <source>
        <dbReference type="ARBA" id="ARBA00022723"/>
    </source>
</evidence>
<comment type="catalytic activity">
    <reaction evidence="19">
        <text>L-lysyl-[protein] + acetyl-CoA = N(6)-acetyl-L-lysyl-[protein] + CoA + H(+)</text>
        <dbReference type="Rhea" id="RHEA:45948"/>
        <dbReference type="Rhea" id="RHEA-COMP:9752"/>
        <dbReference type="Rhea" id="RHEA-COMP:10731"/>
        <dbReference type="ChEBI" id="CHEBI:15378"/>
        <dbReference type="ChEBI" id="CHEBI:29969"/>
        <dbReference type="ChEBI" id="CHEBI:57287"/>
        <dbReference type="ChEBI" id="CHEBI:57288"/>
        <dbReference type="ChEBI" id="CHEBI:61930"/>
        <dbReference type="EC" id="2.3.1.48"/>
    </reaction>
</comment>
<keyword evidence="17" id="KW-0539">Nucleus</keyword>
<keyword evidence="6 20" id="KW-0479">Metal-binding</keyword>
<keyword evidence="15" id="KW-0010">Activator</keyword>
<evidence type="ECO:0000256" key="22">
    <source>
        <dbReference type="SAM" id="MobiDB-lite"/>
    </source>
</evidence>
<evidence type="ECO:0000256" key="12">
    <source>
        <dbReference type="ARBA" id="ARBA00022990"/>
    </source>
</evidence>
<feature type="zinc finger region" description="TAZ-type" evidence="20">
    <location>
        <begin position="140"/>
        <end position="220"/>
    </location>
</feature>
<feature type="compositionally biased region" description="Polar residues" evidence="22">
    <location>
        <begin position="489"/>
        <end position="505"/>
    </location>
</feature>
<dbReference type="SMART" id="SM00551">
    <property type="entry name" value="ZnF_TAZ"/>
    <property type="match status" value="1"/>
</dbReference>
<sequence>MEKHKEVFFVIRLHSAQAAASLPPIQDPDPMINCDLMDGRDAFLTSAREKHHEFSSLRRAKYSTMAMLYELHNQGQDRFVYTCNSCKAHVETRYHCTVCDDFDLCIPCFKKEGHPHKMEKLGFDLDDGSAASDQKQANPQESRWQSIQRCIQSLLHACQCRDANCRLPSCQKMKRIVQHSKICKRKNGGCPVCKQLITLCYYHARHCQEAKCLVPFCLNIKHKLRQQQLQQRVQQAQILRRRIASMATMQNRPVAGQLPQPSSSSSEPSSEASTPSHVHPPGVGLKPTTTGPPAGALQAVQAVQAAAARQQTPHLVGAGAYQKGGPMTPSPTNGNTLMTNTQGQPQMVQLTQSRLVGLNNNNRWDGPQPTYAQQVPPQQTQMGDQQLGIQQPAQMMGSAPGNPSVTMGPPGMQRNAHVPQGLPQLLQMLRLPSSPQQHQKVLQMLKTNPQLMAYFIKHRNAQQQQQQHQQQQHQQQQQQHQQQQQQQQMMVTGQTSGAQPGISGQLTPHQQQQWFQKQQLLAMQRQQQRFPQPPMYTPRARPPLPMNFNPHQQNFHPDSGGQYPSYQQQQLLMQSQQLKQQIASPNHPPMSPQQGLMGHSQTVAAVASSQQLMRSPPAVRSPQPIPSPRQQHAMSPHHPSQTHSPHPALTMAGAAQAYDQMVSTNDMMLTQLSNPNSSHVGMVSQLQNTVNPEPSLSRDDMTPQEQLNKFVENL</sequence>
<dbReference type="InterPro" id="IPR009110">
    <property type="entry name" value="Nuc_rcpt_coact"/>
</dbReference>
<evidence type="ECO:0000256" key="10">
    <source>
        <dbReference type="ARBA" id="ARBA00022843"/>
    </source>
</evidence>
<dbReference type="Gene3D" id="1.10.1630.10">
    <property type="entry name" value="Nuclear receptor coactivator, CREB-bp-like, interlocking domain"/>
    <property type="match status" value="1"/>
</dbReference>
<keyword evidence="3" id="KW-1017">Isopeptide bond</keyword>
<feature type="domain" description="CBP/p300-type HAT" evidence="25">
    <location>
        <begin position="1"/>
        <end position="76"/>
    </location>
</feature>
<protein>
    <recommendedName>
        <fullName evidence="2">histone acetyltransferase</fullName>
        <ecNumber evidence="2">2.3.1.48</ecNumber>
    </recommendedName>
</protein>
<dbReference type="SMART" id="SM00291">
    <property type="entry name" value="ZnF_ZZ"/>
    <property type="match status" value="1"/>
</dbReference>
<dbReference type="SUPFAM" id="SSF69125">
    <property type="entry name" value="Nuclear receptor coactivator interlocking domain"/>
    <property type="match status" value="1"/>
</dbReference>
<dbReference type="InterPro" id="IPR043145">
    <property type="entry name" value="Znf_ZZ_sf"/>
</dbReference>
<dbReference type="Gene3D" id="3.30.60.90">
    <property type="match status" value="1"/>
</dbReference>
<keyword evidence="5" id="KW-0808">Transferase</keyword>
<evidence type="ECO:0000256" key="14">
    <source>
        <dbReference type="ARBA" id="ARBA00023108"/>
    </source>
</evidence>
<keyword evidence="11" id="KW-0156">Chromatin regulator</keyword>
<dbReference type="RefSeq" id="XP_013791744.2">
    <property type="nucleotide sequence ID" value="XM_013936290.2"/>
</dbReference>
<dbReference type="Gene3D" id="1.20.1020.10">
    <property type="entry name" value="TAZ domain"/>
    <property type="match status" value="1"/>
</dbReference>
<keyword evidence="13" id="KW-0805">Transcription regulation</keyword>
<dbReference type="Proteomes" id="UP000694941">
    <property type="component" value="Unplaced"/>
</dbReference>
<keyword evidence="9 20" id="KW-0862">Zinc</keyword>
<dbReference type="PROSITE" id="PS01357">
    <property type="entry name" value="ZF_ZZ_1"/>
    <property type="match status" value="1"/>
</dbReference>
<evidence type="ECO:0000259" key="23">
    <source>
        <dbReference type="PROSITE" id="PS50134"/>
    </source>
</evidence>
<evidence type="ECO:0000313" key="26">
    <source>
        <dbReference type="Proteomes" id="UP000694941"/>
    </source>
</evidence>
<dbReference type="PROSITE" id="PS50135">
    <property type="entry name" value="ZF_ZZ_2"/>
    <property type="match status" value="1"/>
</dbReference>
<evidence type="ECO:0000256" key="20">
    <source>
        <dbReference type="PROSITE-ProRule" id="PRU00203"/>
    </source>
</evidence>
<dbReference type="InterPro" id="IPR037073">
    <property type="entry name" value="Nuc_rcpt_coact_CREBbp_sf"/>
</dbReference>
<evidence type="ECO:0000256" key="13">
    <source>
        <dbReference type="ARBA" id="ARBA00023015"/>
    </source>
</evidence>
<keyword evidence="16" id="KW-0804">Transcription</keyword>
<keyword evidence="12" id="KW-0007">Acetylation</keyword>
<evidence type="ECO:0000256" key="21">
    <source>
        <dbReference type="PROSITE-ProRule" id="PRU00228"/>
    </source>
</evidence>
<dbReference type="EC" id="2.3.1.48" evidence="2"/>
<dbReference type="InterPro" id="IPR035898">
    <property type="entry name" value="TAZ_dom_sf"/>
</dbReference>
<dbReference type="GeneID" id="106475615"/>
<keyword evidence="26" id="KW-1185">Reference proteome</keyword>
<feature type="compositionally biased region" description="Low complexity" evidence="22">
    <location>
        <begin position="259"/>
        <end position="276"/>
    </location>
</feature>
<dbReference type="PROSITE" id="PS50134">
    <property type="entry name" value="ZF_TAZ"/>
    <property type="match status" value="1"/>
</dbReference>
<dbReference type="SUPFAM" id="SSF57850">
    <property type="entry name" value="RING/U-box"/>
    <property type="match status" value="1"/>
</dbReference>
<dbReference type="CDD" id="cd20910">
    <property type="entry name" value="NCBD_CREBBP-p300_like"/>
    <property type="match status" value="1"/>
</dbReference>
<keyword evidence="7" id="KW-0677">Repeat</keyword>
<keyword evidence="14" id="KW-0090">Biological rhythms</keyword>
<evidence type="ECO:0000256" key="3">
    <source>
        <dbReference type="ARBA" id="ARBA00022499"/>
    </source>
</evidence>
<evidence type="ECO:0000256" key="9">
    <source>
        <dbReference type="ARBA" id="ARBA00022833"/>
    </source>
</evidence>
<dbReference type="InterPro" id="IPR000197">
    <property type="entry name" value="Znf_TAZ"/>
</dbReference>
<evidence type="ECO:0000256" key="18">
    <source>
        <dbReference type="ARBA" id="ARBA00047411"/>
    </source>
</evidence>
<dbReference type="Pfam" id="PF00569">
    <property type="entry name" value="ZZ"/>
    <property type="match status" value="1"/>
</dbReference>
<evidence type="ECO:0000256" key="16">
    <source>
        <dbReference type="ARBA" id="ARBA00023163"/>
    </source>
</evidence>
<evidence type="ECO:0000256" key="19">
    <source>
        <dbReference type="ARBA" id="ARBA00048017"/>
    </source>
</evidence>
<feature type="compositionally biased region" description="Low complexity" evidence="22">
    <location>
        <begin position="462"/>
        <end position="488"/>
    </location>
</feature>
<evidence type="ECO:0000256" key="1">
    <source>
        <dbReference type="ARBA" id="ARBA00004123"/>
    </source>
</evidence>
<feature type="compositionally biased region" description="Low complexity" evidence="22">
    <location>
        <begin position="628"/>
        <end position="647"/>
    </location>
</feature>
<feature type="region of interest" description="Disordered" evidence="22">
    <location>
        <begin position="459"/>
        <end position="505"/>
    </location>
</feature>
<evidence type="ECO:0000256" key="15">
    <source>
        <dbReference type="ARBA" id="ARBA00023159"/>
    </source>
</evidence>
<evidence type="ECO:0000256" key="17">
    <source>
        <dbReference type="ARBA" id="ARBA00023242"/>
    </source>
</evidence>
<dbReference type="InterPro" id="IPR013178">
    <property type="entry name" value="Histone_AcTrfase_Rtt109/CBP"/>
</dbReference>
<evidence type="ECO:0000256" key="5">
    <source>
        <dbReference type="ARBA" id="ARBA00022679"/>
    </source>
</evidence>
<evidence type="ECO:0000259" key="25">
    <source>
        <dbReference type="PROSITE" id="PS51727"/>
    </source>
</evidence>
<feature type="domain" description="ZZ-type" evidence="24">
    <location>
        <begin position="78"/>
        <end position="126"/>
    </location>
</feature>